<dbReference type="Proteomes" id="UP001413721">
    <property type="component" value="Unassembled WGS sequence"/>
</dbReference>
<proteinExistence type="predicted"/>
<name>A0ABU9YHP0_9PROT</name>
<feature type="signal peptide" evidence="1">
    <location>
        <begin position="1"/>
        <end position="24"/>
    </location>
</feature>
<evidence type="ECO:0000313" key="3">
    <source>
        <dbReference type="Proteomes" id="UP001413721"/>
    </source>
</evidence>
<organism evidence="2 3">
    <name type="scientific">Tistrella arctica</name>
    <dbReference type="NCBI Taxonomy" id="3133430"/>
    <lineage>
        <taxon>Bacteria</taxon>
        <taxon>Pseudomonadati</taxon>
        <taxon>Pseudomonadota</taxon>
        <taxon>Alphaproteobacteria</taxon>
        <taxon>Geminicoccales</taxon>
        <taxon>Geminicoccaceae</taxon>
        <taxon>Tistrella</taxon>
    </lineage>
</organism>
<dbReference type="EMBL" id="JBBKTW010000003">
    <property type="protein sequence ID" value="MEN2988304.1"/>
    <property type="molecule type" value="Genomic_DNA"/>
</dbReference>
<sequence>MTSRSIGRCASVAALVLPVLAACAGQGFSRVENPFFSSFYDRSAVDRAFRDTKMPVVIARPLGGIEASTGEDVVLEALERGYPRQSAGFTRVAPPEGTVPDGYYLVVQPDGNVTNRPDACTPRAIHMTDTGAPPPAAATAPSDIPHQIGLAICYGDSAVSVAQGSMVPETANAAGYAPLFQALFHAMTPLRNPMLDNGCIGFCNDARLPSIPTGRLG</sequence>
<keyword evidence="1" id="KW-0732">Signal</keyword>
<dbReference type="RefSeq" id="WP_345937113.1">
    <property type="nucleotide sequence ID" value="NZ_JBBKTW010000003.1"/>
</dbReference>
<dbReference type="PROSITE" id="PS51257">
    <property type="entry name" value="PROKAR_LIPOPROTEIN"/>
    <property type="match status" value="1"/>
</dbReference>
<comment type="caution">
    <text evidence="2">The sequence shown here is derived from an EMBL/GenBank/DDBJ whole genome shotgun (WGS) entry which is preliminary data.</text>
</comment>
<reference evidence="2 3" key="1">
    <citation type="submission" date="2024-03" db="EMBL/GenBank/DDBJ databases">
        <title>High-quality draft genome sequencing of Tistrella sp. BH-R2-4.</title>
        <authorList>
            <person name="Dong C."/>
        </authorList>
    </citation>
    <scope>NUCLEOTIDE SEQUENCE [LARGE SCALE GENOMIC DNA]</scope>
    <source>
        <strain evidence="2 3">BH-R2-4</strain>
    </source>
</reference>
<keyword evidence="3" id="KW-1185">Reference proteome</keyword>
<gene>
    <name evidence="2" type="ORF">WG926_08330</name>
</gene>
<evidence type="ECO:0000256" key="1">
    <source>
        <dbReference type="SAM" id="SignalP"/>
    </source>
</evidence>
<feature type="chain" id="PRO_5047103651" evidence="1">
    <location>
        <begin position="25"/>
        <end position="217"/>
    </location>
</feature>
<accession>A0ABU9YHP0</accession>
<protein>
    <submittedName>
        <fullName evidence="2">Uncharacterized protein</fullName>
    </submittedName>
</protein>
<evidence type="ECO:0000313" key="2">
    <source>
        <dbReference type="EMBL" id="MEN2988304.1"/>
    </source>
</evidence>